<proteinExistence type="inferred from homology"/>
<evidence type="ECO:0000256" key="8">
    <source>
        <dbReference type="ARBA" id="ARBA00022777"/>
    </source>
</evidence>
<feature type="coiled-coil region" evidence="19">
    <location>
        <begin position="1"/>
        <end position="32"/>
    </location>
</feature>
<feature type="binding site" evidence="18">
    <location>
        <position position="61"/>
    </location>
    <ligand>
        <name>a divalent metal cation</name>
        <dbReference type="ChEBI" id="CHEBI:60240"/>
    </ligand>
</feature>
<dbReference type="GO" id="GO:0005524">
    <property type="term" value="F:ATP binding"/>
    <property type="evidence" value="ECO:0007669"/>
    <property type="project" value="UniProtKB-KW"/>
</dbReference>
<evidence type="ECO:0000256" key="18">
    <source>
        <dbReference type="PIRSR" id="PIRSR600829-4"/>
    </source>
</evidence>
<name>A0A2N6UHC1_9FIRM</name>
<keyword evidence="10 20" id="KW-1133">Transmembrane helix</keyword>
<feature type="transmembrane region" description="Helical" evidence="20">
    <location>
        <begin position="171"/>
        <end position="191"/>
    </location>
</feature>
<feature type="binding site" evidence="18">
    <location>
        <position position="109"/>
    </location>
    <ligand>
        <name>a divalent metal cation</name>
        <dbReference type="ChEBI" id="CHEBI:60240"/>
    </ligand>
</feature>
<evidence type="ECO:0000259" key="21">
    <source>
        <dbReference type="Pfam" id="PF01569"/>
    </source>
</evidence>
<dbReference type="Pfam" id="PF01569">
    <property type="entry name" value="PAP2"/>
    <property type="match status" value="1"/>
</dbReference>
<comment type="similarity">
    <text evidence="2">Belongs to the bacterial diacylglycerol kinase family.</text>
</comment>
<dbReference type="Gene3D" id="1.10.287.3610">
    <property type="match status" value="1"/>
</dbReference>
<dbReference type="InterPro" id="IPR036938">
    <property type="entry name" value="PAP2/HPO_sf"/>
</dbReference>
<evidence type="ECO:0000256" key="14">
    <source>
        <dbReference type="ARBA" id="ARBA00023264"/>
    </source>
</evidence>
<gene>
    <name evidence="22" type="ORF">CJ192_08165</name>
</gene>
<feature type="binding site" evidence="17">
    <location>
        <position position="49"/>
    </location>
    <ligand>
        <name>ATP</name>
        <dbReference type="ChEBI" id="CHEBI:30616"/>
    </ligand>
</feature>
<feature type="binding site" evidence="17">
    <location>
        <position position="61"/>
    </location>
    <ligand>
        <name>ATP</name>
        <dbReference type="ChEBI" id="CHEBI:30616"/>
    </ligand>
</feature>
<dbReference type="EMBL" id="PNHP01000006">
    <property type="protein sequence ID" value="PMC80936.1"/>
    <property type="molecule type" value="Genomic_DNA"/>
</dbReference>
<evidence type="ECO:0000256" key="5">
    <source>
        <dbReference type="ARBA" id="ARBA00022679"/>
    </source>
</evidence>
<keyword evidence="3" id="KW-1003">Cell membrane</keyword>
<keyword evidence="5" id="KW-0808">Transferase</keyword>
<keyword evidence="18" id="KW-0479">Metal-binding</keyword>
<feature type="transmembrane region" description="Helical" evidence="20">
    <location>
        <begin position="225"/>
        <end position="241"/>
    </location>
</feature>
<protein>
    <submittedName>
        <fullName evidence="22">Diacylglycerol kinase</fullName>
    </submittedName>
</protein>
<organism evidence="22 23">
    <name type="scientific">Anaerococcus hydrogenalis</name>
    <dbReference type="NCBI Taxonomy" id="33029"/>
    <lineage>
        <taxon>Bacteria</taxon>
        <taxon>Bacillati</taxon>
        <taxon>Bacillota</taxon>
        <taxon>Tissierellia</taxon>
        <taxon>Tissierellales</taxon>
        <taxon>Peptoniphilaceae</taxon>
        <taxon>Anaerococcus</taxon>
    </lineage>
</organism>
<evidence type="ECO:0000256" key="2">
    <source>
        <dbReference type="ARBA" id="ARBA00005967"/>
    </source>
</evidence>
<keyword evidence="14" id="KW-1208">Phospholipid metabolism</keyword>
<dbReference type="Gene3D" id="1.20.144.10">
    <property type="entry name" value="Phosphatidic acid phosphatase type 2/haloperoxidase"/>
    <property type="match status" value="1"/>
</dbReference>
<keyword evidence="9 17" id="KW-0067">ATP-binding</keyword>
<evidence type="ECO:0000256" key="17">
    <source>
        <dbReference type="PIRSR" id="PIRSR600829-3"/>
    </source>
</evidence>
<dbReference type="GO" id="GO:0016301">
    <property type="term" value="F:kinase activity"/>
    <property type="evidence" value="ECO:0007669"/>
    <property type="project" value="UniProtKB-KW"/>
</dbReference>
<reference evidence="22 23" key="1">
    <citation type="submission" date="2017-09" db="EMBL/GenBank/DDBJ databases">
        <title>Bacterial strain isolated from the female urinary microbiota.</title>
        <authorList>
            <person name="Thomas-White K."/>
            <person name="Kumar N."/>
            <person name="Forster S."/>
            <person name="Putonti C."/>
            <person name="Lawley T."/>
            <person name="Wolfe A.J."/>
        </authorList>
    </citation>
    <scope>NUCLEOTIDE SEQUENCE [LARGE SCALE GENOMIC DNA]</scope>
    <source>
        <strain evidence="22 23">UMB0204</strain>
    </source>
</reference>
<sequence length="272" mass="30087">MKDEKQLIEEIKSQVKEELEEEKRKEDEAQKYIPKTRSAGEKFVKGFDYAFEGLVFAINNEKNMKFHVLTSILVLFVSLFLNVSRVEMMFLVFSIAFVISCELLNTSLEQAVNLAGEGKKSKEAKASKDLSAAATFVSALNTIFVAYLVFFDKVANFSSSVVLRISRRPSHLALIAVSIVIISTIFFKGIFYKGHGTAFHGGFVSGHTSISFCLATIGAMRVEEGLLIFIFYGLAIIVAESRFEANIHSLPEIIRGAILGTAIALLIFGVFS</sequence>
<evidence type="ECO:0000256" key="1">
    <source>
        <dbReference type="ARBA" id="ARBA00004651"/>
    </source>
</evidence>
<keyword evidence="11" id="KW-0443">Lipid metabolism</keyword>
<accession>A0A2N6UHC1</accession>
<keyword evidence="13" id="KW-0594">Phospholipid biosynthesis</keyword>
<keyword evidence="18" id="KW-0460">Magnesium</keyword>
<feature type="binding site" evidence="17">
    <location>
        <position position="109"/>
    </location>
    <ligand>
        <name>ATP</name>
        <dbReference type="ChEBI" id="CHEBI:30616"/>
    </ligand>
</feature>
<comment type="subcellular location">
    <subcellularLocation>
        <location evidence="1">Cell membrane</location>
        <topology evidence="1">Multi-pass membrane protein</topology>
    </subcellularLocation>
</comment>
<evidence type="ECO:0000313" key="22">
    <source>
        <dbReference type="EMBL" id="PMC80936.1"/>
    </source>
</evidence>
<dbReference type="GO" id="GO:0005886">
    <property type="term" value="C:plasma membrane"/>
    <property type="evidence" value="ECO:0007669"/>
    <property type="project" value="UniProtKB-SubCell"/>
</dbReference>
<feature type="domain" description="Phosphatidic acid phosphatase type 2/haloperoxidase" evidence="21">
    <location>
        <begin position="196"/>
        <end position="269"/>
    </location>
</feature>
<evidence type="ECO:0000256" key="19">
    <source>
        <dbReference type="SAM" id="Coils"/>
    </source>
</evidence>
<evidence type="ECO:0000256" key="16">
    <source>
        <dbReference type="PIRSR" id="PIRSR600829-2"/>
    </source>
</evidence>
<feature type="transmembrane region" description="Helical" evidence="20">
    <location>
        <begin position="66"/>
        <end position="83"/>
    </location>
</feature>
<dbReference type="GO" id="GO:0008654">
    <property type="term" value="P:phospholipid biosynthetic process"/>
    <property type="evidence" value="ECO:0007669"/>
    <property type="project" value="UniProtKB-KW"/>
</dbReference>
<feature type="transmembrane region" description="Helical" evidence="20">
    <location>
        <begin position="89"/>
        <end position="108"/>
    </location>
</feature>
<evidence type="ECO:0000256" key="11">
    <source>
        <dbReference type="ARBA" id="ARBA00023098"/>
    </source>
</evidence>
<evidence type="ECO:0000256" key="6">
    <source>
        <dbReference type="ARBA" id="ARBA00022692"/>
    </source>
</evidence>
<keyword evidence="12 20" id="KW-0472">Membrane</keyword>
<keyword evidence="4" id="KW-0444">Lipid biosynthesis</keyword>
<dbReference type="GeneID" id="84579156"/>
<evidence type="ECO:0000256" key="3">
    <source>
        <dbReference type="ARBA" id="ARBA00022475"/>
    </source>
</evidence>
<keyword evidence="6 20" id="KW-0812">Transmembrane</keyword>
<dbReference type="InterPro" id="IPR036945">
    <property type="entry name" value="DAGK_sf"/>
</dbReference>
<evidence type="ECO:0000256" key="10">
    <source>
        <dbReference type="ARBA" id="ARBA00022989"/>
    </source>
</evidence>
<feature type="binding site" evidence="16">
    <location>
        <position position="102"/>
    </location>
    <ligand>
        <name>substrate</name>
    </ligand>
</feature>
<dbReference type="PANTHER" id="PTHR34299:SF1">
    <property type="entry name" value="DIACYLGLYCEROL KINASE"/>
    <property type="match status" value="1"/>
</dbReference>
<dbReference type="Proteomes" id="UP000235658">
    <property type="component" value="Unassembled WGS sequence"/>
</dbReference>
<feature type="binding site" evidence="17">
    <location>
        <begin position="128"/>
        <end position="129"/>
    </location>
    <ligand>
        <name>ATP</name>
        <dbReference type="ChEBI" id="CHEBI:30616"/>
    </ligand>
</feature>
<dbReference type="InterPro" id="IPR000326">
    <property type="entry name" value="PAP2/HPO"/>
</dbReference>
<keyword evidence="8 22" id="KW-0418">Kinase</keyword>
<keyword evidence="19" id="KW-0175">Coiled coil</keyword>
<feature type="transmembrane region" description="Helical" evidence="20">
    <location>
        <begin position="253"/>
        <end position="271"/>
    </location>
</feature>
<evidence type="ECO:0000256" key="20">
    <source>
        <dbReference type="SAM" id="Phobius"/>
    </source>
</evidence>
<evidence type="ECO:0000313" key="23">
    <source>
        <dbReference type="Proteomes" id="UP000235658"/>
    </source>
</evidence>
<dbReference type="InterPro" id="IPR000829">
    <property type="entry name" value="DAGK"/>
</dbReference>
<comment type="caution">
    <text evidence="22">The sequence shown here is derived from an EMBL/GenBank/DDBJ whole genome shotgun (WGS) entry which is preliminary data.</text>
</comment>
<feature type="transmembrane region" description="Helical" evidence="20">
    <location>
        <begin position="198"/>
        <end position="219"/>
    </location>
</feature>
<evidence type="ECO:0000256" key="15">
    <source>
        <dbReference type="PIRSR" id="PIRSR600829-1"/>
    </source>
</evidence>
<evidence type="ECO:0000256" key="9">
    <source>
        <dbReference type="ARBA" id="ARBA00022840"/>
    </source>
</evidence>
<evidence type="ECO:0000256" key="12">
    <source>
        <dbReference type="ARBA" id="ARBA00023136"/>
    </source>
</evidence>
<dbReference type="AlphaFoldDB" id="A0A2N6UHC1"/>
<dbReference type="Pfam" id="PF01219">
    <property type="entry name" value="DAGK_prokar"/>
    <property type="match status" value="1"/>
</dbReference>
<feature type="active site" description="Proton acceptor" evidence="15">
    <location>
        <position position="102"/>
    </location>
</feature>
<evidence type="ECO:0000256" key="13">
    <source>
        <dbReference type="ARBA" id="ARBA00023209"/>
    </source>
</evidence>
<dbReference type="RefSeq" id="WP_102198433.1">
    <property type="nucleotide sequence ID" value="NZ_CAUPDS010000007.1"/>
</dbReference>
<keyword evidence="7 17" id="KW-0547">Nucleotide-binding</keyword>
<evidence type="ECO:0000256" key="4">
    <source>
        <dbReference type="ARBA" id="ARBA00022516"/>
    </source>
</evidence>
<feature type="transmembrane region" description="Helical" evidence="20">
    <location>
        <begin position="129"/>
        <end position="151"/>
    </location>
</feature>
<dbReference type="GO" id="GO:0046872">
    <property type="term" value="F:metal ion binding"/>
    <property type="evidence" value="ECO:0007669"/>
    <property type="project" value="UniProtKB-KW"/>
</dbReference>
<evidence type="ECO:0000256" key="7">
    <source>
        <dbReference type="ARBA" id="ARBA00022741"/>
    </source>
</evidence>
<dbReference type="PANTHER" id="PTHR34299">
    <property type="entry name" value="DIACYLGLYCEROL KINASE"/>
    <property type="match status" value="1"/>
</dbReference>
<comment type="cofactor">
    <cofactor evidence="18">
        <name>Mg(2+)</name>
        <dbReference type="ChEBI" id="CHEBI:18420"/>
    </cofactor>
    <text evidence="18">Mn(2+), Zn(2+), Cd(2+) and Co(2+) support activity to lesser extents.</text>
</comment>
<dbReference type="SUPFAM" id="SSF48317">
    <property type="entry name" value="Acid phosphatase/Vanadium-dependent haloperoxidase"/>
    <property type="match status" value="1"/>
</dbReference>